<dbReference type="WBParaSite" id="ECPE_0001524401-mRNA-1">
    <property type="protein sequence ID" value="ECPE_0001524401-mRNA-1"/>
    <property type="gene ID" value="ECPE_0001524401"/>
</dbReference>
<accession>A0A183B7L9</accession>
<keyword evidence="2" id="KW-1185">Reference proteome</keyword>
<proteinExistence type="predicted"/>
<dbReference type="Proteomes" id="UP000272942">
    <property type="component" value="Unassembled WGS sequence"/>
</dbReference>
<evidence type="ECO:0000313" key="2">
    <source>
        <dbReference type="Proteomes" id="UP000272942"/>
    </source>
</evidence>
<name>A0A183B7L9_9TREM</name>
<gene>
    <name evidence="1" type="ORF">ECPE_LOCUS15204</name>
</gene>
<evidence type="ECO:0000313" key="1">
    <source>
        <dbReference type="EMBL" id="VDP92476.1"/>
    </source>
</evidence>
<reference evidence="3" key="1">
    <citation type="submission" date="2016-06" db="UniProtKB">
        <authorList>
            <consortium name="WormBaseParasite"/>
        </authorList>
    </citation>
    <scope>IDENTIFICATION</scope>
</reference>
<dbReference type="AlphaFoldDB" id="A0A183B7L9"/>
<evidence type="ECO:0000313" key="3">
    <source>
        <dbReference type="WBParaSite" id="ECPE_0001524401-mRNA-1"/>
    </source>
</evidence>
<dbReference type="EMBL" id="UZAN01059837">
    <property type="protein sequence ID" value="VDP92476.1"/>
    <property type="molecule type" value="Genomic_DNA"/>
</dbReference>
<sequence length="83" mass="9441">MRQTASLTNWDSWKPEDVDVSWELVRIESSNSYRNSLHLTATEHTLWDRRGLTENCGRASGIGIKPGPGTVQQVQDLRNIDVF</sequence>
<protein>
    <submittedName>
        <fullName evidence="3">HNH endonuclease</fullName>
    </submittedName>
</protein>
<reference evidence="1 2" key="2">
    <citation type="submission" date="2018-11" db="EMBL/GenBank/DDBJ databases">
        <authorList>
            <consortium name="Pathogen Informatics"/>
        </authorList>
    </citation>
    <scope>NUCLEOTIDE SEQUENCE [LARGE SCALE GENOMIC DNA]</scope>
    <source>
        <strain evidence="1 2">Egypt</strain>
    </source>
</reference>
<organism evidence="3">
    <name type="scientific">Echinostoma caproni</name>
    <dbReference type="NCBI Taxonomy" id="27848"/>
    <lineage>
        <taxon>Eukaryota</taxon>
        <taxon>Metazoa</taxon>
        <taxon>Spiralia</taxon>
        <taxon>Lophotrochozoa</taxon>
        <taxon>Platyhelminthes</taxon>
        <taxon>Trematoda</taxon>
        <taxon>Digenea</taxon>
        <taxon>Plagiorchiida</taxon>
        <taxon>Echinostomata</taxon>
        <taxon>Echinostomatoidea</taxon>
        <taxon>Echinostomatidae</taxon>
        <taxon>Echinostoma</taxon>
    </lineage>
</organism>